<protein>
    <submittedName>
        <fullName evidence="1">Uncharacterized protein</fullName>
    </submittedName>
</protein>
<evidence type="ECO:0000313" key="1">
    <source>
        <dbReference type="EMBL" id="CAA7409009.1"/>
    </source>
</evidence>
<accession>A0A7I8LG53</accession>
<dbReference type="InterPro" id="IPR021109">
    <property type="entry name" value="Peptidase_aspartic_dom_sf"/>
</dbReference>
<dbReference type="AlphaFoldDB" id="A0A7I8LG53"/>
<sequence length="131" mass="15069">MIDAASGGTFMNKFDDEALDLIEMLAENSTHHIVLNQNGRQIRPRRGGMIETKAVESEIFLEKIDKQMQELRIEMEKMKMMLADGSIDFIIIYMKMTENINHAPIILGRPFLETVKAIIDWGKRIVELKFG</sequence>
<proteinExistence type="predicted"/>
<reference evidence="1" key="1">
    <citation type="submission" date="2020-02" db="EMBL/GenBank/DDBJ databases">
        <authorList>
            <person name="Scholz U."/>
            <person name="Mascher M."/>
            <person name="Fiebig A."/>
        </authorList>
    </citation>
    <scope>NUCLEOTIDE SEQUENCE</scope>
</reference>
<dbReference type="EMBL" id="LR746278">
    <property type="protein sequence ID" value="CAA7409009.1"/>
    <property type="molecule type" value="Genomic_DNA"/>
</dbReference>
<dbReference type="Proteomes" id="UP000663760">
    <property type="component" value="Chromosome 15"/>
</dbReference>
<dbReference type="Gene3D" id="2.40.70.10">
    <property type="entry name" value="Acid Proteases"/>
    <property type="match status" value="1"/>
</dbReference>
<name>A0A7I8LG53_SPIIN</name>
<keyword evidence="2" id="KW-1185">Reference proteome</keyword>
<dbReference type="OrthoDB" id="674712at2759"/>
<organism evidence="1 2">
    <name type="scientific">Spirodela intermedia</name>
    <name type="common">Intermediate duckweed</name>
    <dbReference type="NCBI Taxonomy" id="51605"/>
    <lineage>
        <taxon>Eukaryota</taxon>
        <taxon>Viridiplantae</taxon>
        <taxon>Streptophyta</taxon>
        <taxon>Embryophyta</taxon>
        <taxon>Tracheophyta</taxon>
        <taxon>Spermatophyta</taxon>
        <taxon>Magnoliopsida</taxon>
        <taxon>Liliopsida</taxon>
        <taxon>Araceae</taxon>
        <taxon>Lemnoideae</taxon>
        <taxon>Spirodela</taxon>
    </lineage>
</organism>
<gene>
    <name evidence="1" type="ORF">SI8410_15019687</name>
</gene>
<evidence type="ECO:0000313" key="2">
    <source>
        <dbReference type="Proteomes" id="UP000663760"/>
    </source>
</evidence>